<evidence type="ECO:0000313" key="8">
    <source>
        <dbReference type="EMBL" id="GJM84835.1"/>
    </source>
</evidence>
<dbReference type="Proteomes" id="UP001054889">
    <property type="component" value="Unassembled WGS sequence"/>
</dbReference>
<keyword evidence="3" id="KW-0029">Amino-acid transport</keyword>
<accession>A0AAV5BGS6</accession>
<keyword evidence="9" id="KW-1185">Reference proteome</keyword>
<keyword evidence="4 6" id="KW-1133">Transmembrane helix</keyword>
<reference evidence="8" key="1">
    <citation type="journal article" date="2018" name="DNA Res.">
        <title>Multiple hybrid de novo genome assembly of finger millet, an orphan allotetraploid crop.</title>
        <authorList>
            <person name="Hatakeyama M."/>
            <person name="Aluri S."/>
            <person name="Balachadran M.T."/>
            <person name="Sivarajan S.R."/>
            <person name="Patrignani A."/>
            <person name="Gruter S."/>
            <person name="Poveda L."/>
            <person name="Shimizu-Inatsugi R."/>
            <person name="Baeten J."/>
            <person name="Francoijs K.J."/>
            <person name="Nataraja K.N."/>
            <person name="Reddy Y.A.N."/>
            <person name="Phadnis S."/>
            <person name="Ravikumar R.L."/>
            <person name="Schlapbach R."/>
            <person name="Sreeman S.M."/>
            <person name="Shimizu K.K."/>
        </authorList>
    </citation>
    <scope>NUCLEOTIDE SEQUENCE</scope>
</reference>
<evidence type="ECO:0000259" key="7">
    <source>
        <dbReference type="Pfam" id="PF01490"/>
    </source>
</evidence>
<evidence type="ECO:0000256" key="6">
    <source>
        <dbReference type="SAM" id="Phobius"/>
    </source>
</evidence>
<feature type="transmembrane region" description="Helical" evidence="6">
    <location>
        <begin position="64"/>
        <end position="83"/>
    </location>
</feature>
<name>A0AAV5BGS6_ELECO</name>
<dbReference type="InterPro" id="IPR013057">
    <property type="entry name" value="AA_transpt_TM"/>
</dbReference>
<organism evidence="8 9">
    <name type="scientific">Eleusine coracana subsp. coracana</name>
    <dbReference type="NCBI Taxonomy" id="191504"/>
    <lineage>
        <taxon>Eukaryota</taxon>
        <taxon>Viridiplantae</taxon>
        <taxon>Streptophyta</taxon>
        <taxon>Embryophyta</taxon>
        <taxon>Tracheophyta</taxon>
        <taxon>Spermatophyta</taxon>
        <taxon>Magnoliopsida</taxon>
        <taxon>Liliopsida</taxon>
        <taxon>Poales</taxon>
        <taxon>Poaceae</taxon>
        <taxon>PACMAD clade</taxon>
        <taxon>Chloridoideae</taxon>
        <taxon>Cynodonteae</taxon>
        <taxon>Eleusininae</taxon>
        <taxon>Eleusine</taxon>
    </lineage>
</organism>
<comment type="caution">
    <text evidence="8">The sequence shown here is derived from an EMBL/GenBank/DDBJ whole genome shotgun (WGS) entry which is preliminary data.</text>
</comment>
<evidence type="ECO:0000256" key="2">
    <source>
        <dbReference type="ARBA" id="ARBA00022692"/>
    </source>
</evidence>
<keyword evidence="5 6" id="KW-0472">Membrane</keyword>
<gene>
    <name evidence="8" type="primary">ga00544</name>
    <name evidence="8" type="ORF">PR202_ga00544</name>
</gene>
<evidence type="ECO:0000256" key="1">
    <source>
        <dbReference type="ARBA" id="ARBA00004370"/>
    </source>
</evidence>
<dbReference type="Pfam" id="PF01490">
    <property type="entry name" value="Aa_trans"/>
    <property type="match status" value="1"/>
</dbReference>
<comment type="subcellular location">
    <subcellularLocation>
        <location evidence="1">Membrane</location>
    </subcellularLocation>
</comment>
<reference evidence="8" key="2">
    <citation type="submission" date="2021-12" db="EMBL/GenBank/DDBJ databases">
        <title>Resequencing data analysis of finger millet.</title>
        <authorList>
            <person name="Hatakeyama M."/>
            <person name="Aluri S."/>
            <person name="Balachadran M.T."/>
            <person name="Sivarajan S.R."/>
            <person name="Poveda L."/>
            <person name="Shimizu-Inatsugi R."/>
            <person name="Schlapbach R."/>
            <person name="Sreeman S.M."/>
            <person name="Shimizu K.K."/>
        </authorList>
    </citation>
    <scope>NUCLEOTIDE SEQUENCE</scope>
</reference>
<evidence type="ECO:0000256" key="4">
    <source>
        <dbReference type="ARBA" id="ARBA00022989"/>
    </source>
</evidence>
<evidence type="ECO:0000256" key="3">
    <source>
        <dbReference type="ARBA" id="ARBA00022970"/>
    </source>
</evidence>
<dbReference type="GO" id="GO:0006865">
    <property type="term" value="P:amino acid transport"/>
    <property type="evidence" value="ECO:0007669"/>
    <property type="project" value="UniProtKB-KW"/>
</dbReference>
<protein>
    <recommendedName>
        <fullName evidence="7">Amino acid transporter transmembrane domain-containing protein</fullName>
    </recommendedName>
</protein>
<evidence type="ECO:0000256" key="5">
    <source>
        <dbReference type="ARBA" id="ARBA00023136"/>
    </source>
</evidence>
<dbReference type="AlphaFoldDB" id="A0AAV5BGS6"/>
<keyword evidence="3" id="KW-0813">Transport</keyword>
<keyword evidence="2 6" id="KW-0812">Transmembrane</keyword>
<feature type="transmembrane region" description="Helical" evidence="6">
    <location>
        <begin position="39"/>
        <end position="58"/>
    </location>
</feature>
<dbReference type="EMBL" id="BQKI01000001">
    <property type="protein sequence ID" value="GJM84835.1"/>
    <property type="molecule type" value="Genomic_DNA"/>
</dbReference>
<sequence length="90" mass="9796">MGCASSRLHEALIDANTVIITNDRRRAVPTTPSKRDRTCFNGINALSGIGLLSIPYALSQGGWLSLAIFLAIAIICFYTGVLLHRRQPAR</sequence>
<feature type="domain" description="Amino acid transporter transmembrane" evidence="7">
    <location>
        <begin position="38"/>
        <end position="84"/>
    </location>
</feature>
<evidence type="ECO:0000313" key="9">
    <source>
        <dbReference type="Proteomes" id="UP001054889"/>
    </source>
</evidence>
<dbReference type="GO" id="GO:0016020">
    <property type="term" value="C:membrane"/>
    <property type="evidence" value="ECO:0007669"/>
    <property type="project" value="UniProtKB-SubCell"/>
</dbReference>
<proteinExistence type="predicted"/>